<dbReference type="RefSeq" id="WP_063182101.1">
    <property type="nucleotide sequence ID" value="NZ_LQNT01000011.1"/>
</dbReference>
<accession>A0A161RGN2</accession>
<dbReference type="AlphaFoldDB" id="A0A161RGN2"/>
<gene>
    <name evidence="1" type="ORF">AV656_11180</name>
</gene>
<proteinExistence type="predicted"/>
<evidence type="ECO:0008006" key="3">
    <source>
        <dbReference type="Google" id="ProtNLM"/>
    </source>
</evidence>
<evidence type="ECO:0000313" key="2">
    <source>
        <dbReference type="Proteomes" id="UP000076490"/>
    </source>
</evidence>
<sequence length="225" mass="24950">MKRATLMIGLTTLMLTGCSWEMVETERIQNVHKAEAATLPATEYVPPYYKGYPLNPQVTDDRLLLQPGGTVLDERGEAELLRIGNRDKRITAGPAQVTVREAKLFHYYPDSSFTDFYHLYTEETDFPVAKLFVEVTNTGNVPIQFEPVAVLETDTGESKLWKDDIYLENLAGNLGPGETKKGSVGFILEDDAADRLIIRTSEVFDGNGKTLSGGSEVEVLLDEGK</sequence>
<dbReference type="EMBL" id="LQNT01000011">
    <property type="protein sequence ID" value="KZE37138.1"/>
    <property type="molecule type" value="Genomic_DNA"/>
</dbReference>
<dbReference type="PROSITE" id="PS51257">
    <property type="entry name" value="PROKAR_LIPOPROTEIN"/>
    <property type="match status" value="1"/>
</dbReference>
<comment type="caution">
    <text evidence="1">The sequence shown here is derived from an EMBL/GenBank/DDBJ whole genome shotgun (WGS) entry which is preliminary data.</text>
</comment>
<name>A0A161RGN2_9BACL</name>
<organism evidence="1 2">
    <name type="scientific">Bhargavaea cecembensis</name>
    <dbReference type="NCBI Taxonomy" id="394098"/>
    <lineage>
        <taxon>Bacteria</taxon>
        <taxon>Bacillati</taxon>
        <taxon>Bacillota</taxon>
        <taxon>Bacilli</taxon>
        <taxon>Bacillales</taxon>
        <taxon>Caryophanaceae</taxon>
        <taxon>Bhargavaea</taxon>
    </lineage>
</organism>
<dbReference type="OrthoDB" id="2352213at2"/>
<dbReference type="Proteomes" id="UP000076490">
    <property type="component" value="Unassembled WGS sequence"/>
</dbReference>
<reference evidence="1 2" key="1">
    <citation type="submission" date="2016-01" db="EMBL/GenBank/DDBJ databases">
        <title>Whole genome sequencing of Bhargavaea cecembensis T14.</title>
        <authorList>
            <person name="Hong K.W."/>
        </authorList>
    </citation>
    <scope>NUCLEOTIDE SEQUENCE [LARGE SCALE GENOMIC DNA]</scope>
    <source>
        <strain evidence="1 2">T14</strain>
    </source>
</reference>
<protein>
    <recommendedName>
        <fullName evidence="3">DUF4352 domain-containing protein</fullName>
    </recommendedName>
</protein>
<evidence type="ECO:0000313" key="1">
    <source>
        <dbReference type="EMBL" id="KZE37138.1"/>
    </source>
</evidence>